<dbReference type="EMBL" id="JH000633">
    <property type="protein sequence ID" value="EGW11300.1"/>
    <property type="molecule type" value="Genomic_DNA"/>
</dbReference>
<dbReference type="AlphaFoldDB" id="G3HRB2"/>
<protein>
    <submittedName>
        <fullName evidence="1">Uncharacterized protein</fullName>
    </submittedName>
</protein>
<gene>
    <name evidence="1" type="ORF">I79_013377</name>
</gene>
<organism evidence="1 2">
    <name type="scientific">Cricetulus griseus</name>
    <name type="common">Chinese hamster</name>
    <name type="synonym">Cricetulus barabensis griseus</name>
    <dbReference type="NCBI Taxonomy" id="10029"/>
    <lineage>
        <taxon>Eukaryota</taxon>
        <taxon>Metazoa</taxon>
        <taxon>Chordata</taxon>
        <taxon>Craniata</taxon>
        <taxon>Vertebrata</taxon>
        <taxon>Euteleostomi</taxon>
        <taxon>Mammalia</taxon>
        <taxon>Eutheria</taxon>
        <taxon>Euarchontoglires</taxon>
        <taxon>Glires</taxon>
        <taxon>Rodentia</taxon>
        <taxon>Myomorpha</taxon>
        <taxon>Muroidea</taxon>
        <taxon>Cricetidae</taxon>
        <taxon>Cricetinae</taxon>
        <taxon>Cricetulus</taxon>
    </lineage>
</organism>
<sequence>MLPPQFNVGNEINTCEGLMELNKLKQMLSTPNITCNFQIWNNRTRHKLHLKKKREIHPYR</sequence>
<evidence type="ECO:0000313" key="2">
    <source>
        <dbReference type="Proteomes" id="UP000001075"/>
    </source>
</evidence>
<proteinExistence type="predicted"/>
<evidence type="ECO:0000313" key="1">
    <source>
        <dbReference type="EMBL" id="EGW11300.1"/>
    </source>
</evidence>
<reference evidence="2" key="1">
    <citation type="journal article" date="2011" name="Nat. Biotechnol.">
        <title>The genomic sequence of the Chinese hamster ovary (CHO)-K1 cell line.</title>
        <authorList>
            <person name="Xu X."/>
            <person name="Nagarajan H."/>
            <person name="Lewis N.E."/>
            <person name="Pan S."/>
            <person name="Cai Z."/>
            <person name="Liu X."/>
            <person name="Chen W."/>
            <person name="Xie M."/>
            <person name="Wang W."/>
            <person name="Hammond S."/>
            <person name="Andersen M.R."/>
            <person name="Neff N."/>
            <person name="Passarelli B."/>
            <person name="Koh W."/>
            <person name="Fan H.C."/>
            <person name="Wang J."/>
            <person name="Gui Y."/>
            <person name="Lee K.H."/>
            <person name="Betenbaugh M.J."/>
            <person name="Quake S.R."/>
            <person name="Famili I."/>
            <person name="Palsson B.O."/>
            <person name="Wang J."/>
        </authorList>
    </citation>
    <scope>NUCLEOTIDE SEQUENCE [LARGE SCALE GENOMIC DNA]</scope>
    <source>
        <strain evidence="2">CHO K1 cell line</strain>
    </source>
</reference>
<dbReference type="InParanoid" id="G3HRB2"/>
<accession>G3HRB2</accession>
<name>G3HRB2_CRIGR</name>
<dbReference type="Proteomes" id="UP000001075">
    <property type="component" value="Unassembled WGS sequence"/>
</dbReference>